<protein>
    <submittedName>
        <fullName evidence="1">Uncharacterized protein</fullName>
    </submittedName>
</protein>
<sequence length="200" mass="22954">MNIQPLTGSSPLSIITESLHDLTSEYPADLRQRVQQMNQCCPECQPKWGSYLANYKQTLDSITAASNSPWMLHRKFLAAKDTTLNTLVTVSDQQRLKQYLKITTDVRRLPPDKNATSLSVIKLLEPSPEADIQLNRAARHLYSTWLINGPVNGQYRSRISTLWKERNRNYFPENDVIYPTKENGQQPDSHFIKVPNINEI</sequence>
<accession>A0A4R3YLM0</accession>
<evidence type="ECO:0000313" key="1">
    <source>
        <dbReference type="EMBL" id="TCV93072.1"/>
    </source>
</evidence>
<proteinExistence type="predicted"/>
<organism evidence="1 2">
    <name type="scientific">Biostraticola tofi</name>
    <dbReference type="NCBI Taxonomy" id="466109"/>
    <lineage>
        <taxon>Bacteria</taxon>
        <taxon>Pseudomonadati</taxon>
        <taxon>Pseudomonadota</taxon>
        <taxon>Gammaproteobacteria</taxon>
        <taxon>Enterobacterales</taxon>
        <taxon>Bruguierivoracaceae</taxon>
        <taxon>Biostraticola</taxon>
    </lineage>
</organism>
<keyword evidence="2" id="KW-1185">Reference proteome</keyword>
<comment type="caution">
    <text evidence="1">The sequence shown here is derived from an EMBL/GenBank/DDBJ whole genome shotgun (WGS) entry which is preliminary data.</text>
</comment>
<dbReference type="RefSeq" id="WP_131867012.1">
    <property type="nucleotide sequence ID" value="NZ_SMCR01000010.1"/>
</dbReference>
<gene>
    <name evidence="1" type="ORF">EDC52_110104</name>
</gene>
<dbReference type="EMBL" id="SMCR01000010">
    <property type="protein sequence ID" value="TCV93072.1"/>
    <property type="molecule type" value="Genomic_DNA"/>
</dbReference>
<dbReference type="Proteomes" id="UP000295719">
    <property type="component" value="Unassembled WGS sequence"/>
</dbReference>
<evidence type="ECO:0000313" key="2">
    <source>
        <dbReference type="Proteomes" id="UP000295719"/>
    </source>
</evidence>
<reference evidence="1 2" key="1">
    <citation type="submission" date="2019-03" db="EMBL/GenBank/DDBJ databases">
        <title>Genomic Encyclopedia of Type Strains, Phase IV (KMG-IV): sequencing the most valuable type-strain genomes for metagenomic binning, comparative biology and taxonomic classification.</title>
        <authorList>
            <person name="Goeker M."/>
        </authorList>
    </citation>
    <scope>NUCLEOTIDE SEQUENCE [LARGE SCALE GENOMIC DNA]</scope>
    <source>
        <strain evidence="1 2">DSM 19580</strain>
    </source>
</reference>
<dbReference type="AlphaFoldDB" id="A0A4R3YLM0"/>
<name>A0A4R3YLM0_9GAMM</name>